<accession>A0A8X6KI02</accession>
<sequence length="20" mass="2190">MSDNDWITDADDVTSTSDDS</sequence>
<dbReference type="EMBL" id="BMAO01031359">
    <property type="protein sequence ID" value="GFQ74479.1"/>
    <property type="molecule type" value="Genomic_DNA"/>
</dbReference>
<name>A0A8X6KI02_TRICU</name>
<proteinExistence type="predicted"/>
<feature type="non-terminal residue" evidence="2">
    <location>
        <position position="1"/>
    </location>
</feature>
<comment type="caution">
    <text evidence="2">The sequence shown here is derived from an EMBL/GenBank/DDBJ whole genome shotgun (WGS) entry which is preliminary data.</text>
</comment>
<gene>
    <name evidence="2" type="ORF">TNCT_641021</name>
</gene>
<evidence type="ECO:0000313" key="2">
    <source>
        <dbReference type="EMBL" id="GFQ74479.1"/>
    </source>
</evidence>
<dbReference type="Proteomes" id="UP000887116">
    <property type="component" value="Unassembled WGS sequence"/>
</dbReference>
<evidence type="ECO:0000313" key="3">
    <source>
        <dbReference type="Proteomes" id="UP000887116"/>
    </source>
</evidence>
<feature type="region of interest" description="Disordered" evidence="1">
    <location>
        <begin position="1"/>
        <end position="20"/>
    </location>
</feature>
<organism evidence="2 3">
    <name type="scientific">Trichonephila clavata</name>
    <name type="common">Joro spider</name>
    <name type="synonym">Nephila clavata</name>
    <dbReference type="NCBI Taxonomy" id="2740835"/>
    <lineage>
        <taxon>Eukaryota</taxon>
        <taxon>Metazoa</taxon>
        <taxon>Ecdysozoa</taxon>
        <taxon>Arthropoda</taxon>
        <taxon>Chelicerata</taxon>
        <taxon>Arachnida</taxon>
        <taxon>Araneae</taxon>
        <taxon>Araneomorphae</taxon>
        <taxon>Entelegynae</taxon>
        <taxon>Araneoidea</taxon>
        <taxon>Nephilidae</taxon>
        <taxon>Trichonephila</taxon>
    </lineage>
</organism>
<protein>
    <submittedName>
        <fullName evidence="2">Uncharacterized protein</fullName>
    </submittedName>
</protein>
<dbReference type="AlphaFoldDB" id="A0A8X6KI02"/>
<keyword evidence="3" id="KW-1185">Reference proteome</keyword>
<evidence type="ECO:0000256" key="1">
    <source>
        <dbReference type="SAM" id="MobiDB-lite"/>
    </source>
</evidence>
<reference evidence="2" key="1">
    <citation type="submission" date="2020-07" db="EMBL/GenBank/DDBJ databases">
        <title>Multicomponent nature underlies the extraordinary mechanical properties of spider dragline silk.</title>
        <authorList>
            <person name="Kono N."/>
            <person name="Nakamura H."/>
            <person name="Mori M."/>
            <person name="Yoshida Y."/>
            <person name="Ohtoshi R."/>
            <person name="Malay A.D."/>
            <person name="Moran D.A.P."/>
            <person name="Tomita M."/>
            <person name="Numata K."/>
            <person name="Arakawa K."/>
        </authorList>
    </citation>
    <scope>NUCLEOTIDE SEQUENCE</scope>
</reference>